<dbReference type="EMBL" id="ML977564">
    <property type="protein sequence ID" value="KAF2005185.1"/>
    <property type="molecule type" value="Genomic_DNA"/>
</dbReference>
<protein>
    <submittedName>
        <fullName evidence="1">Uncharacterized protein</fullName>
    </submittedName>
</protein>
<proteinExistence type="predicted"/>
<sequence length="85" mass="9937">MARCMHRRALLHAESRDDIASPHTLESYERGWSYRRHVRFVGPKMANRSICWFSAASISCTINCVYTYHVQLFTVVIYAGPYRQP</sequence>
<evidence type="ECO:0000313" key="2">
    <source>
        <dbReference type="Proteomes" id="UP000799779"/>
    </source>
</evidence>
<name>A0A6A5X136_9PLEO</name>
<accession>A0A6A5X136</accession>
<evidence type="ECO:0000313" key="1">
    <source>
        <dbReference type="EMBL" id="KAF2005185.1"/>
    </source>
</evidence>
<organism evidence="1 2">
    <name type="scientific">Amniculicola lignicola CBS 123094</name>
    <dbReference type="NCBI Taxonomy" id="1392246"/>
    <lineage>
        <taxon>Eukaryota</taxon>
        <taxon>Fungi</taxon>
        <taxon>Dikarya</taxon>
        <taxon>Ascomycota</taxon>
        <taxon>Pezizomycotina</taxon>
        <taxon>Dothideomycetes</taxon>
        <taxon>Pleosporomycetidae</taxon>
        <taxon>Pleosporales</taxon>
        <taxon>Amniculicolaceae</taxon>
        <taxon>Amniculicola</taxon>
    </lineage>
</organism>
<dbReference type="AlphaFoldDB" id="A0A6A5X136"/>
<gene>
    <name evidence="1" type="ORF">P154DRAFT_354213</name>
</gene>
<reference evidence="1" key="1">
    <citation type="journal article" date="2020" name="Stud. Mycol.">
        <title>101 Dothideomycetes genomes: a test case for predicting lifestyles and emergence of pathogens.</title>
        <authorList>
            <person name="Haridas S."/>
            <person name="Albert R."/>
            <person name="Binder M."/>
            <person name="Bloem J."/>
            <person name="Labutti K."/>
            <person name="Salamov A."/>
            <person name="Andreopoulos B."/>
            <person name="Baker S."/>
            <person name="Barry K."/>
            <person name="Bills G."/>
            <person name="Bluhm B."/>
            <person name="Cannon C."/>
            <person name="Castanera R."/>
            <person name="Culley D."/>
            <person name="Daum C."/>
            <person name="Ezra D."/>
            <person name="Gonzalez J."/>
            <person name="Henrissat B."/>
            <person name="Kuo A."/>
            <person name="Liang C."/>
            <person name="Lipzen A."/>
            <person name="Lutzoni F."/>
            <person name="Magnuson J."/>
            <person name="Mondo S."/>
            <person name="Nolan M."/>
            <person name="Ohm R."/>
            <person name="Pangilinan J."/>
            <person name="Park H.-J."/>
            <person name="Ramirez L."/>
            <person name="Alfaro M."/>
            <person name="Sun H."/>
            <person name="Tritt A."/>
            <person name="Yoshinaga Y."/>
            <person name="Zwiers L.-H."/>
            <person name="Turgeon B."/>
            <person name="Goodwin S."/>
            <person name="Spatafora J."/>
            <person name="Crous P."/>
            <person name="Grigoriev I."/>
        </authorList>
    </citation>
    <scope>NUCLEOTIDE SEQUENCE</scope>
    <source>
        <strain evidence="1">CBS 123094</strain>
    </source>
</reference>
<keyword evidence="2" id="KW-1185">Reference proteome</keyword>
<dbReference type="Proteomes" id="UP000799779">
    <property type="component" value="Unassembled WGS sequence"/>
</dbReference>